<evidence type="ECO:0000256" key="1">
    <source>
        <dbReference type="ARBA" id="ARBA00022737"/>
    </source>
</evidence>
<feature type="domain" description="CUB" evidence="4">
    <location>
        <begin position="453"/>
        <end position="614"/>
    </location>
</feature>
<dbReference type="OrthoDB" id="6435941at2759"/>
<dbReference type="InterPro" id="IPR000859">
    <property type="entry name" value="CUB_dom"/>
</dbReference>
<reference evidence="5" key="1">
    <citation type="submission" date="2020-08" db="EMBL/GenBank/DDBJ databases">
        <title>Multicomponent nature underlies the extraordinary mechanical properties of spider dragline silk.</title>
        <authorList>
            <person name="Kono N."/>
            <person name="Nakamura H."/>
            <person name="Mori M."/>
            <person name="Yoshida Y."/>
            <person name="Ohtoshi R."/>
            <person name="Malay A.D."/>
            <person name="Moran D.A.P."/>
            <person name="Tomita M."/>
            <person name="Numata K."/>
            <person name="Arakawa K."/>
        </authorList>
    </citation>
    <scope>NUCLEOTIDE SEQUENCE</scope>
</reference>
<dbReference type="InterPro" id="IPR035914">
    <property type="entry name" value="Sperma_CUB_dom_sf"/>
</dbReference>
<keyword evidence="1" id="KW-0677">Repeat</keyword>
<gene>
    <name evidence="5" type="primary">Cubn</name>
    <name evidence="5" type="ORF">NPIL_286921</name>
</gene>
<organism evidence="5 6">
    <name type="scientific">Nephila pilipes</name>
    <name type="common">Giant wood spider</name>
    <name type="synonym">Nephila maculata</name>
    <dbReference type="NCBI Taxonomy" id="299642"/>
    <lineage>
        <taxon>Eukaryota</taxon>
        <taxon>Metazoa</taxon>
        <taxon>Ecdysozoa</taxon>
        <taxon>Arthropoda</taxon>
        <taxon>Chelicerata</taxon>
        <taxon>Arachnida</taxon>
        <taxon>Araneae</taxon>
        <taxon>Araneomorphae</taxon>
        <taxon>Entelegynae</taxon>
        <taxon>Araneoidea</taxon>
        <taxon>Nephilidae</taxon>
        <taxon>Nephila</taxon>
    </lineage>
</organism>
<feature type="domain" description="CUB" evidence="4">
    <location>
        <begin position="654"/>
        <end position="721"/>
    </location>
</feature>
<feature type="domain" description="CUB" evidence="4">
    <location>
        <begin position="109"/>
        <end position="222"/>
    </location>
</feature>
<dbReference type="FunFam" id="2.60.120.290:FF:000005">
    <property type="entry name" value="Procollagen C-endopeptidase enhancer 1"/>
    <property type="match status" value="1"/>
</dbReference>
<evidence type="ECO:0000256" key="3">
    <source>
        <dbReference type="PROSITE-ProRule" id="PRU00059"/>
    </source>
</evidence>
<evidence type="ECO:0000259" key="4">
    <source>
        <dbReference type="PROSITE" id="PS01180"/>
    </source>
</evidence>
<dbReference type="SMART" id="SM00042">
    <property type="entry name" value="CUB"/>
    <property type="match status" value="5"/>
</dbReference>
<name>A0A8X6NJ41_NEPPI</name>
<dbReference type="Proteomes" id="UP000887013">
    <property type="component" value="Unassembled WGS sequence"/>
</dbReference>
<dbReference type="CDD" id="cd00041">
    <property type="entry name" value="CUB"/>
    <property type="match status" value="4"/>
</dbReference>
<evidence type="ECO:0000256" key="2">
    <source>
        <dbReference type="ARBA" id="ARBA00023157"/>
    </source>
</evidence>
<keyword evidence="6" id="KW-1185">Reference proteome</keyword>
<sequence length="822" mass="92129">MYLLRSLSRTGCDHMEADRSVTNAIVEHDDIIRFYLLIQGSNFRKNMYIVYNASYWRYQPPEGPKICGDQLPAPMLASSAHMIVTFYTHGLNAGQGFSLSYTTDEESLCGGILQPPSGVISTPNFTVEEHNFVDCKWRIDAEDFKNQTLVYRFDVVDVPGVMANYCRNGVMYVIAGRLFMGRFCGNYTTQVVVTTPIVDSYVRLVSSLAIPMRGISGTYNVSDCGGSVSGVDAQITSPGYPNSYAPNTICHWLISVPPGETMTLTVEDLRMEENCEKDFLTIRNGYHMTSPLLGKFCGTHVPAPITTSGNFLTVIFQTDAYGTAPGFKLTTREVQRGCGGLIHMNKGNITSPNRPSRYDNNVECRWIIEYIPGFLVKLEFTGRFDIEMDSVCAKDYLLVEEYNEDETWSETLRKCGPSNPEPYLSKNRKIRITFHSNDNINGEGFNIAFSAVCGGNFTSLQGEIFSPNYPESYDNSLNCEYTIGKPGQYVSLSFDNLFSIESKEDCIYDSLEIYHNNVSSETLQGPYCGAVAPEPRTLLAPVTLKFSYFDLEMDYRCFEEFLEIRDGLDNGPLIGKICGNSSILVKSTGNVLTLKLDTISLRPKKGFTAFYHMTYGRFIGYSLNGCSPLIMVLTNCQKLPKNFRDHTGSGLGLPFSNIAEQHCVYDVEMKEDVFSEKGLVGRYCGSVLPTAVTTAGNKLYIIFHTDGKNNRAGFKLRFNSIPSPCGPSSLLSGVEPQSVTTPSYPQPYPINLRCKWTVYTNSIERWGYNMVQITIKDLDVPCGGDYVEIRKLKVRYRYRSRYSPEVSVKSKVIFLKPLNIMQ</sequence>
<accession>A0A8X6NJ41</accession>
<dbReference type="PANTHER" id="PTHR46908">
    <property type="entry name" value="CUBILIN-LIKE PROTEIN"/>
    <property type="match status" value="1"/>
</dbReference>
<evidence type="ECO:0000313" key="6">
    <source>
        <dbReference type="Proteomes" id="UP000887013"/>
    </source>
</evidence>
<keyword evidence="2" id="KW-1015">Disulfide bond</keyword>
<dbReference type="PANTHER" id="PTHR46908:SF8">
    <property type="entry name" value="C-TYPE LECTIN DOMAIN-CONTAINING PROTEIN"/>
    <property type="match status" value="1"/>
</dbReference>
<proteinExistence type="predicted"/>
<dbReference type="PROSITE" id="PS01180">
    <property type="entry name" value="CUB"/>
    <property type="match status" value="6"/>
</dbReference>
<dbReference type="SUPFAM" id="SSF49854">
    <property type="entry name" value="Spermadhesin, CUB domain"/>
    <property type="match status" value="8"/>
</dbReference>
<dbReference type="Gene3D" id="2.60.120.290">
    <property type="entry name" value="Spermadhesin, CUB domain"/>
    <property type="match status" value="8"/>
</dbReference>
<feature type="domain" description="CUB" evidence="4">
    <location>
        <begin position="338"/>
        <end position="452"/>
    </location>
</feature>
<feature type="domain" description="CUB" evidence="4">
    <location>
        <begin position="725"/>
        <end position="822"/>
    </location>
</feature>
<dbReference type="FunFam" id="2.60.120.290:FF:000013">
    <property type="entry name" value="Membrane frizzled-related protein"/>
    <property type="match status" value="1"/>
</dbReference>
<protein>
    <submittedName>
        <fullName evidence="5">Cubilin</fullName>
    </submittedName>
</protein>
<evidence type="ECO:0000313" key="5">
    <source>
        <dbReference type="EMBL" id="GFT16866.1"/>
    </source>
</evidence>
<dbReference type="AlphaFoldDB" id="A0A8X6NJ41"/>
<comment type="caution">
    <text evidence="5">The sequence shown here is derived from an EMBL/GenBank/DDBJ whole genome shotgun (WGS) entry which is preliminary data.</text>
</comment>
<comment type="caution">
    <text evidence="3">Lacks conserved residue(s) required for the propagation of feature annotation.</text>
</comment>
<dbReference type="InterPro" id="IPR052129">
    <property type="entry name" value="Spermadhesin-Link_domain"/>
</dbReference>
<dbReference type="EMBL" id="BMAW01010010">
    <property type="protein sequence ID" value="GFT16866.1"/>
    <property type="molecule type" value="Genomic_DNA"/>
</dbReference>
<dbReference type="Pfam" id="PF00431">
    <property type="entry name" value="CUB"/>
    <property type="match status" value="7"/>
</dbReference>
<feature type="domain" description="CUB" evidence="4">
    <location>
        <begin position="224"/>
        <end position="334"/>
    </location>
</feature>